<protein>
    <submittedName>
        <fullName evidence="1">Uncharacterized protein</fullName>
    </submittedName>
</protein>
<evidence type="ECO:0000313" key="1">
    <source>
        <dbReference type="EMBL" id="PKV91610.1"/>
    </source>
</evidence>
<gene>
    <name evidence="1" type="ORF">ATK30_2391</name>
</gene>
<accession>A0A2N3WCL1</accession>
<dbReference type="EMBL" id="PJMY01000003">
    <property type="protein sequence ID" value="PKV91610.1"/>
    <property type="molecule type" value="Genomic_DNA"/>
</dbReference>
<evidence type="ECO:0000313" key="2">
    <source>
        <dbReference type="Proteomes" id="UP000233750"/>
    </source>
</evidence>
<sequence>MFPDELLAMVTEVVSAKAEAMPGAPELVATAVPVAVAGNSLRALTTWKPLWLEALATRLLPPA</sequence>
<reference evidence="1 2" key="1">
    <citation type="submission" date="2017-12" db="EMBL/GenBank/DDBJ databases">
        <title>Sequencing the genomes of 1000 Actinobacteria strains.</title>
        <authorList>
            <person name="Klenk H.-P."/>
        </authorList>
    </citation>
    <scope>NUCLEOTIDE SEQUENCE [LARGE SCALE GENOMIC DNA]</scope>
    <source>
        <strain evidence="1 2">DSM 45165</strain>
    </source>
</reference>
<comment type="caution">
    <text evidence="1">The sequence shown here is derived from an EMBL/GenBank/DDBJ whole genome shotgun (WGS) entry which is preliminary data.</text>
</comment>
<proteinExistence type="predicted"/>
<dbReference type="Proteomes" id="UP000233750">
    <property type="component" value="Unassembled WGS sequence"/>
</dbReference>
<name>A0A2N3WCL1_9PSEU</name>
<keyword evidence="2" id="KW-1185">Reference proteome</keyword>
<organism evidence="1 2">
    <name type="scientific">Amycolatopsis echigonensis</name>
    <dbReference type="NCBI Taxonomy" id="2576905"/>
    <lineage>
        <taxon>Bacteria</taxon>
        <taxon>Bacillati</taxon>
        <taxon>Actinomycetota</taxon>
        <taxon>Actinomycetes</taxon>
        <taxon>Pseudonocardiales</taxon>
        <taxon>Pseudonocardiaceae</taxon>
        <taxon>Amycolatopsis</taxon>
    </lineage>
</organism>
<dbReference type="AlphaFoldDB" id="A0A2N3WCL1"/>